<protein>
    <recommendedName>
        <fullName evidence="12">Mitofilin</fullName>
    </recommendedName>
</protein>
<evidence type="ECO:0000256" key="5">
    <source>
        <dbReference type="ARBA" id="ARBA00022989"/>
    </source>
</evidence>
<evidence type="ECO:0000256" key="4">
    <source>
        <dbReference type="ARBA" id="ARBA00022792"/>
    </source>
</evidence>
<organism evidence="10 11">
    <name type="scientific">Chaetoceros tenuissimus</name>
    <dbReference type="NCBI Taxonomy" id="426638"/>
    <lineage>
        <taxon>Eukaryota</taxon>
        <taxon>Sar</taxon>
        <taxon>Stramenopiles</taxon>
        <taxon>Ochrophyta</taxon>
        <taxon>Bacillariophyta</taxon>
        <taxon>Coscinodiscophyceae</taxon>
        <taxon>Chaetocerotophycidae</taxon>
        <taxon>Chaetocerotales</taxon>
        <taxon>Chaetocerotaceae</taxon>
        <taxon>Chaetoceros</taxon>
    </lineage>
</organism>
<comment type="caution">
    <text evidence="10">The sequence shown here is derived from an EMBL/GenBank/DDBJ whole genome shotgun (WGS) entry which is preliminary data.</text>
</comment>
<evidence type="ECO:0000256" key="9">
    <source>
        <dbReference type="SAM" id="MobiDB-lite"/>
    </source>
</evidence>
<accession>A0AAD3CI26</accession>
<evidence type="ECO:0000256" key="3">
    <source>
        <dbReference type="ARBA" id="ARBA00022692"/>
    </source>
</evidence>
<dbReference type="GO" id="GO:0042407">
    <property type="term" value="P:cristae formation"/>
    <property type="evidence" value="ECO:0007669"/>
    <property type="project" value="TreeGrafter"/>
</dbReference>
<keyword evidence="11" id="KW-1185">Reference proteome</keyword>
<dbReference type="Proteomes" id="UP001054902">
    <property type="component" value="Unassembled WGS sequence"/>
</dbReference>
<keyword evidence="5" id="KW-1133">Transmembrane helix</keyword>
<name>A0AAD3CI26_9STRA</name>
<sequence length="608" mass="66062">MFRTAAHQLSKQIANSKQALRTHATSAQKRALGKEQIGGAEKVAKEPSKVTPPPSAPKESGSSLPAILAFTAAGVGGAYYNDMIPQDILDQVPFLKKESAVVEKKEVKPVEKQEVKPVEKKEEKTVEKKQEKKEKSVKKEKTESKEKKTEEVVGNRVVQIHAPSNVGRKSEPVPVQEHAPNGNRVGVSMSVATLAAEAKEEVATKEIKDVISDIAAEAEKELGSSFVENSKIDVELAKAHAAMKTAVDEAYLKGLDEASLSELKIRVVQLASEMNERTKWEAVRLREFLAMKEKEVGEKYMEELRKQRNEFEDLLARRLREQEGAITKAANEAIEAKEKSIESVVNAAASAQKAEYEEALKTNTELLKAELGAKYEAEFGTKLAEEKAALVSELQKKVVSIEQMSHRLANAEQNLKISRNFESDSQRAHRVSAAALALAEKMASSEGALEEYAALKAAATESGVIASALEQVPPSVKNGIPTLPELQASFEDVYQIGREAAYVPAGRSGIGAQIAGKIFATVTTSPSTDVAPPADDEAKIADYTLARAKQLIHVGNLESAVVELEKLKGQTAFTMKDWKASAMDRIAVEKALKVIKMECALLNKNMGG</sequence>
<dbReference type="Pfam" id="PF09731">
    <property type="entry name" value="Mitofilin"/>
    <property type="match status" value="1"/>
</dbReference>
<dbReference type="EMBL" id="BLLK01000022">
    <property type="protein sequence ID" value="GFH46018.1"/>
    <property type="molecule type" value="Genomic_DNA"/>
</dbReference>
<evidence type="ECO:0000256" key="1">
    <source>
        <dbReference type="ARBA" id="ARBA00004273"/>
    </source>
</evidence>
<evidence type="ECO:0008006" key="12">
    <source>
        <dbReference type="Google" id="ProtNLM"/>
    </source>
</evidence>
<feature type="coiled-coil region" evidence="8">
    <location>
        <begin position="297"/>
        <end position="339"/>
    </location>
</feature>
<evidence type="ECO:0000256" key="7">
    <source>
        <dbReference type="ARBA" id="ARBA00023136"/>
    </source>
</evidence>
<keyword evidence="7" id="KW-0472">Membrane</keyword>
<dbReference type="AlphaFoldDB" id="A0AAD3CI26"/>
<evidence type="ECO:0000313" key="10">
    <source>
        <dbReference type="EMBL" id="GFH46018.1"/>
    </source>
</evidence>
<keyword evidence="8" id="KW-0175">Coiled coil</keyword>
<dbReference type="InterPro" id="IPR019133">
    <property type="entry name" value="MIC60"/>
</dbReference>
<reference evidence="10 11" key="1">
    <citation type="journal article" date="2021" name="Sci. Rep.">
        <title>The genome of the diatom Chaetoceros tenuissimus carries an ancient integrated fragment of an extant virus.</title>
        <authorList>
            <person name="Hongo Y."/>
            <person name="Kimura K."/>
            <person name="Takaki Y."/>
            <person name="Yoshida Y."/>
            <person name="Baba S."/>
            <person name="Kobayashi G."/>
            <person name="Nagasaki K."/>
            <person name="Hano T."/>
            <person name="Tomaru Y."/>
        </authorList>
    </citation>
    <scope>NUCLEOTIDE SEQUENCE [LARGE SCALE GENOMIC DNA]</scope>
    <source>
        <strain evidence="10 11">NIES-3715</strain>
    </source>
</reference>
<proteinExistence type="inferred from homology"/>
<dbReference type="PANTHER" id="PTHR15415">
    <property type="entry name" value="MITOFILIN"/>
    <property type="match status" value="1"/>
</dbReference>
<comment type="similarity">
    <text evidence="2">Belongs to the MICOS complex subunit Mic60 family.</text>
</comment>
<evidence type="ECO:0000256" key="8">
    <source>
        <dbReference type="SAM" id="Coils"/>
    </source>
</evidence>
<keyword evidence="6" id="KW-0496">Mitochondrion</keyword>
<evidence type="ECO:0000256" key="2">
    <source>
        <dbReference type="ARBA" id="ARBA00010877"/>
    </source>
</evidence>
<feature type="region of interest" description="Disordered" evidence="9">
    <location>
        <begin position="1"/>
        <end position="63"/>
    </location>
</feature>
<dbReference type="PANTHER" id="PTHR15415:SF7">
    <property type="entry name" value="MICOS COMPLEX SUBUNIT MIC60"/>
    <property type="match status" value="1"/>
</dbReference>
<feature type="compositionally biased region" description="Polar residues" evidence="9">
    <location>
        <begin position="7"/>
        <end position="28"/>
    </location>
</feature>
<evidence type="ECO:0000313" key="11">
    <source>
        <dbReference type="Proteomes" id="UP001054902"/>
    </source>
</evidence>
<evidence type="ECO:0000256" key="6">
    <source>
        <dbReference type="ARBA" id="ARBA00023128"/>
    </source>
</evidence>
<comment type="subcellular location">
    <subcellularLocation>
        <location evidence="1">Mitochondrion inner membrane</location>
    </subcellularLocation>
</comment>
<gene>
    <name evidence="10" type="ORF">CTEN210_02492</name>
</gene>
<dbReference type="GO" id="GO:0061617">
    <property type="term" value="C:MICOS complex"/>
    <property type="evidence" value="ECO:0007669"/>
    <property type="project" value="TreeGrafter"/>
</dbReference>
<keyword evidence="4" id="KW-0999">Mitochondrion inner membrane</keyword>
<feature type="region of interest" description="Disordered" evidence="9">
    <location>
        <begin position="103"/>
        <end position="152"/>
    </location>
</feature>
<keyword evidence="3" id="KW-0812">Transmembrane</keyword>